<evidence type="ECO:0000313" key="2">
    <source>
        <dbReference type="Proteomes" id="UP000267128"/>
    </source>
</evidence>
<dbReference type="Proteomes" id="UP000267128">
    <property type="component" value="Unassembled WGS sequence"/>
</dbReference>
<protein>
    <submittedName>
        <fullName evidence="1">Uncharacterized protein</fullName>
    </submittedName>
</protein>
<name>A0A3N0CQ89_9ACTN</name>
<sequence>MRTSRIETPVRRCSPVIRPSRGPGPNCEPMYSAVATPLSRTPASSITIRTTYESGVLSRLSATSAERPTRNAFAIVPRPGSSLIGIQRSSTTRLITITASPIESGRCFAMPWCRTSHGAFPIAARRIIARVKP</sequence>
<organism evidence="1 2">
    <name type="scientific">Nocardioides marmoriginsengisoli</name>
    <dbReference type="NCBI Taxonomy" id="661483"/>
    <lineage>
        <taxon>Bacteria</taxon>
        <taxon>Bacillati</taxon>
        <taxon>Actinomycetota</taxon>
        <taxon>Actinomycetes</taxon>
        <taxon>Propionibacteriales</taxon>
        <taxon>Nocardioidaceae</taxon>
        <taxon>Nocardioides</taxon>
    </lineage>
</organism>
<gene>
    <name evidence="1" type="ORF">EFK50_04265</name>
</gene>
<accession>A0A3N0CQ89</accession>
<evidence type="ECO:0000313" key="1">
    <source>
        <dbReference type="EMBL" id="RNL65186.1"/>
    </source>
</evidence>
<dbReference type="EMBL" id="RJSE01000003">
    <property type="protein sequence ID" value="RNL65186.1"/>
    <property type="molecule type" value="Genomic_DNA"/>
</dbReference>
<proteinExistence type="predicted"/>
<keyword evidence="2" id="KW-1185">Reference proteome</keyword>
<dbReference type="OrthoDB" id="4484528at2"/>
<reference evidence="1 2" key="1">
    <citation type="submission" date="2018-11" db="EMBL/GenBank/DDBJ databases">
        <authorList>
            <person name="Li F."/>
        </authorList>
    </citation>
    <scope>NUCLEOTIDE SEQUENCE [LARGE SCALE GENOMIC DNA]</scope>
    <source>
        <strain evidence="1 2">Gsoil 097</strain>
    </source>
</reference>
<comment type="caution">
    <text evidence="1">The sequence shown here is derived from an EMBL/GenBank/DDBJ whole genome shotgun (WGS) entry which is preliminary data.</text>
</comment>
<dbReference type="AlphaFoldDB" id="A0A3N0CQ89"/>